<dbReference type="EMBL" id="CP031742">
    <property type="protein sequence ID" value="AXQ54146.1"/>
    <property type="molecule type" value="Genomic_DNA"/>
</dbReference>
<dbReference type="AlphaFoldDB" id="A0A385D722"/>
<dbReference type="GeneID" id="300113703"/>
<dbReference type="InterPro" id="IPR029058">
    <property type="entry name" value="AB_hydrolase_fold"/>
</dbReference>
<dbReference type="RefSeq" id="WP_117348834.1">
    <property type="nucleotide sequence ID" value="NZ_CP031742.1"/>
</dbReference>
<name>A0A385D722_9ACTN</name>
<feature type="region of interest" description="Disordered" evidence="2">
    <location>
        <begin position="60"/>
        <end position="81"/>
    </location>
</feature>
<dbReference type="GO" id="GO:0004252">
    <property type="term" value="F:serine-type endopeptidase activity"/>
    <property type="evidence" value="ECO:0007669"/>
    <property type="project" value="TreeGrafter"/>
</dbReference>
<dbReference type="SUPFAM" id="SSF50969">
    <property type="entry name" value="YVTN repeat-like/Quinoprotein amine dehydrogenase"/>
    <property type="match status" value="1"/>
</dbReference>
<dbReference type="Gene3D" id="2.120.10.30">
    <property type="entry name" value="TolB, C-terminal domain"/>
    <property type="match status" value="1"/>
</dbReference>
<dbReference type="Gene3D" id="3.40.50.1820">
    <property type="entry name" value="alpha/beta hydrolase"/>
    <property type="match status" value="1"/>
</dbReference>
<dbReference type="Pfam" id="PF00326">
    <property type="entry name" value="Peptidase_S9"/>
    <property type="match status" value="1"/>
</dbReference>
<organism evidence="4 5">
    <name type="scientific">Streptomyces koyangensis</name>
    <dbReference type="NCBI Taxonomy" id="188770"/>
    <lineage>
        <taxon>Bacteria</taxon>
        <taxon>Bacillati</taxon>
        <taxon>Actinomycetota</taxon>
        <taxon>Actinomycetes</taxon>
        <taxon>Kitasatosporales</taxon>
        <taxon>Streptomycetaceae</taxon>
        <taxon>Streptomyces</taxon>
        <taxon>Streptomyces aurantiacus group</taxon>
    </lineage>
</organism>
<feature type="domain" description="Peptidase S9 prolyl oligopeptidase catalytic" evidence="3">
    <location>
        <begin position="452"/>
        <end position="654"/>
    </location>
</feature>
<feature type="region of interest" description="Disordered" evidence="2">
    <location>
        <begin position="650"/>
        <end position="695"/>
    </location>
</feature>
<evidence type="ECO:0000313" key="5">
    <source>
        <dbReference type="Proteomes" id="UP000259636"/>
    </source>
</evidence>
<proteinExistence type="predicted"/>
<dbReference type="InterPro" id="IPR001375">
    <property type="entry name" value="Peptidase_S9_cat"/>
</dbReference>
<dbReference type="InterPro" id="IPR011042">
    <property type="entry name" value="6-blade_b-propeller_TolB-like"/>
</dbReference>
<keyword evidence="1" id="KW-0378">Hydrolase</keyword>
<dbReference type="InterPro" id="IPR011044">
    <property type="entry name" value="Quino_amine_DH_bsu"/>
</dbReference>
<evidence type="ECO:0000256" key="2">
    <source>
        <dbReference type="SAM" id="MobiDB-lite"/>
    </source>
</evidence>
<dbReference type="PANTHER" id="PTHR42776:SF4">
    <property type="entry name" value="ACYLAMINO-ACID-RELEASING ENZYME"/>
    <property type="match status" value="1"/>
</dbReference>
<accession>A0A385D722</accession>
<protein>
    <submittedName>
        <fullName evidence="4">S9 family peptidase</fullName>
    </submittedName>
</protein>
<evidence type="ECO:0000259" key="3">
    <source>
        <dbReference type="Pfam" id="PF00326"/>
    </source>
</evidence>
<dbReference type="SUPFAM" id="SSF53474">
    <property type="entry name" value="alpha/beta-Hydrolases"/>
    <property type="match status" value="1"/>
</dbReference>
<gene>
    <name evidence="4" type="ORF">D0C37_05745</name>
</gene>
<evidence type="ECO:0000313" key="4">
    <source>
        <dbReference type="EMBL" id="AXQ54146.1"/>
    </source>
</evidence>
<dbReference type="Proteomes" id="UP000259636">
    <property type="component" value="Chromosome"/>
</dbReference>
<feature type="compositionally biased region" description="Low complexity" evidence="2">
    <location>
        <begin position="60"/>
        <end position="69"/>
    </location>
</feature>
<dbReference type="KEGG" id="sky:D0C37_05745"/>
<dbReference type="PANTHER" id="PTHR42776">
    <property type="entry name" value="SERINE PEPTIDASE S9 FAMILY MEMBER"/>
    <property type="match status" value="1"/>
</dbReference>
<sequence>MPAAASSPAPPRRTADTVRRVLGEALRLTRPVEARISPDGRYAATAAATPDGARLVLTPVGGAPDAAPHGPGPGAPAAERHTPRWLPDSRTLLHIAEPPGGGPARLDALDTGDGTVRSLAELPGAVEELHVSDDGREALALCAADGAERDGMHLGLPVRLGPAPAPERFAPGLGARTLHHVDLADGRRTEVSPPGLTVWNTAWRGGTLAVATVGEDTLPGGYYEARLARLDLAARTATTLHTPAGQLAAPSLSPDLRTAAVVEGISIVSGRPVTVDLATGTVGHPAGTEDATWLHHAADGTLWYAGWDTHGSRVGHAGPEPRVLWRDTVTLGGPGFQPALSLSADGRLAATVLDAPGRAPETVVALTSGPDAWQWRPVTALNPDPGPGLAALTTEEARWHAPDGTEVHGLLLYAGPREAGPRPLALLVHGGPAWLWSAGYAPGDVLGLAPALAAAGHLVLLANPRGSSGRGLDHARAVVGDAGGGDLDDLLAGVRHLTAAGLADPDRTAVLGHSYGGYAAALLAGRTDAFRAAVVASAPTNWLSFTHTSNIGGGYDRAYALGDPTTPAGREDLLARSAVLAAGGRGTPTLLLHGEDDRVTPVGQAHELYRSLVRAGRAPAELYVYPGEGHEFTDPGHLLDAAARAADWLDTHLGGPAPDPAHAAAPTTPPRAAPEDDFPRESSGAARPLPVQERP</sequence>
<dbReference type="GO" id="GO:0006508">
    <property type="term" value="P:proteolysis"/>
    <property type="evidence" value="ECO:0007669"/>
    <property type="project" value="InterPro"/>
</dbReference>
<evidence type="ECO:0000256" key="1">
    <source>
        <dbReference type="ARBA" id="ARBA00022801"/>
    </source>
</evidence>
<reference evidence="4 5" key="1">
    <citation type="submission" date="2018-08" db="EMBL/GenBank/DDBJ databases">
        <authorList>
            <person name="Ferrada E.E."/>
            <person name="Latorre B.A."/>
        </authorList>
    </citation>
    <scope>NUCLEOTIDE SEQUENCE [LARGE SCALE GENOMIC DNA]</scope>
    <source>
        <strain evidence="4 5">VK-A60T</strain>
    </source>
</reference>